<sequence>MTQRPALTGVILAGGAARRMGGQDKGLVDFRGRPLVAWVIEALAPQVDELLIVANRNLDRYRVFGHPVVSDLRPDFPGPLAGFEAALSAAHHDWVLTCPVDTPLLPPDYARMLCPACPQRAAVGCLDGHWEPLFSLLPKAALPGLSSMLDAGERTARRWLASLDPVLIALDAQAASLRDADDAAALRALAGTLPPLTRES</sequence>
<dbReference type="EC" id="2.7.7.77" evidence="8"/>
<dbReference type="EMBL" id="JABCSC020000001">
    <property type="protein sequence ID" value="NSL54115.1"/>
    <property type="molecule type" value="Genomic_DNA"/>
</dbReference>
<keyword evidence="5 8" id="KW-0460">Magnesium</keyword>
<comment type="domain">
    <text evidence="8">The N-terminal domain determines nucleotide recognition and specific binding, while the C-terminal domain determines the specific binding to the target protein.</text>
</comment>
<dbReference type="NCBIfam" id="TIGR02665">
    <property type="entry name" value="molyb_mobA"/>
    <property type="match status" value="1"/>
</dbReference>
<feature type="binding site" evidence="8">
    <location>
        <position position="101"/>
    </location>
    <ligand>
        <name>GTP</name>
        <dbReference type="ChEBI" id="CHEBI:37565"/>
    </ligand>
</feature>
<evidence type="ECO:0000313" key="11">
    <source>
        <dbReference type="Proteomes" id="UP000778523"/>
    </source>
</evidence>
<feature type="binding site" evidence="8">
    <location>
        <position position="25"/>
    </location>
    <ligand>
        <name>GTP</name>
        <dbReference type="ChEBI" id="CHEBI:37565"/>
    </ligand>
</feature>
<dbReference type="Gene3D" id="3.90.550.10">
    <property type="entry name" value="Spore Coat Polysaccharide Biosynthesis Protein SpsA, Chain A"/>
    <property type="match status" value="1"/>
</dbReference>
<dbReference type="InterPro" id="IPR025877">
    <property type="entry name" value="MobA-like_NTP_Trfase"/>
</dbReference>
<keyword evidence="11" id="KW-1185">Reference proteome</keyword>
<dbReference type="Proteomes" id="UP000778523">
    <property type="component" value="Unassembled WGS sequence"/>
</dbReference>
<comment type="cofactor">
    <cofactor evidence="8">
        <name>Mg(2+)</name>
        <dbReference type="ChEBI" id="CHEBI:18420"/>
    </cofactor>
</comment>
<dbReference type="HAMAP" id="MF_00316">
    <property type="entry name" value="MobA"/>
    <property type="match status" value="1"/>
</dbReference>
<dbReference type="GO" id="GO:0061603">
    <property type="term" value="F:molybdenum cofactor guanylyltransferase activity"/>
    <property type="evidence" value="ECO:0007669"/>
    <property type="project" value="UniProtKB-EC"/>
</dbReference>
<evidence type="ECO:0000256" key="6">
    <source>
        <dbReference type="ARBA" id="ARBA00023134"/>
    </source>
</evidence>
<feature type="domain" description="MobA-like NTP transferase" evidence="9">
    <location>
        <begin position="9"/>
        <end position="165"/>
    </location>
</feature>
<evidence type="ECO:0000259" key="9">
    <source>
        <dbReference type="Pfam" id="PF12804"/>
    </source>
</evidence>
<dbReference type="PANTHER" id="PTHR19136:SF81">
    <property type="entry name" value="MOLYBDENUM COFACTOR GUANYLYLTRANSFERASE"/>
    <property type="match status" value="1"/>
</dbReference>
<comment type="similarity">
    <text evidence="8">Belongs to the MobA family.</text>
</comment>
<comment type="catalytic activity">
    <reaction evidence="8">
        <text>Mo-molybdopterin + GTP + H(+) = Mo-molybdopterin guanine dinucleotide + diphosphate</text>
        <dbReference type="Rhea" id="RHEA:34243"/>
        <dbReference type="ChEBI" id="CHEBI:15378"/>
        <dbReference type="ChEBI" id="CHEBI:33019"/>
        <dbReference type="ChEBI" id="CHEBI:37565"/>
        <dbReference type="ChEBI" id="CHEBI:71302"/>
        <dbReference type="ChEBI" id="CHEBI:71310"/>
        <dbReference type="EC" id="2.7.7.77"/>
    </reaction>
</comment>
<evidence type="ECO:0000313" key="10">
    <source>
        <dbReference type="EMBL" id="NSL54115.1"/>
    </source>
</evidence>
<evidence type="ECO:0000256" key="3">
    <source>
        <dbReference type="ARBA" id="ARBA00022723"/>
    </source>
</evidence>
<feature type="binding site" evidence="8">
    <location>
        <position position="71"/>
    </location>
    <ligand>
        <name>GTP</name>
        <dbReference type="ChEBI" id="CHEBI:37565"/>
    </ligand>
</feature>
<comment type="caution">
    <text evidence="10">The sequence shown here is derived from an EMBL/GenBank/DDBJ whole genome shotgun (WGS) entry which is preliminary data.</text>
</comment>
<dbReference type="CDD" id="cd02503">
    <property type="entry name" value="MobA"/>
    <property type="match status" value="1"/>
</dbReference>
<evidence type="ECO:0000256" key="8">
    <source>
        <dbReference type="HAMAP-Rule" id="MF_00316"/>
    </source>
</evidence>
<keyword evidence="2 8" id="KW-0808">Transferase</keyword>
<dbReference type="SUPFAM" id="SSF53448">
    <property type="entry name" value="Nucleotide-diphospho-sugar transferases"/>
    <property type="match status" value="1"/>
</dbReference>
<dbReference type="InterPro" id="IPR013482">
    <property type="entry name" value="Molybde_CF_guanTrfase"/>
</dbReference>
<accession>A0ABX2IJ80</accession>
<comment type="subcellular location">
    <subcellularLocation>
        <location evidence="8">Cytoplasm</location>
    </subcellularLocation>
</comment>
<evidence type="ECO:0000256" key="5">
    <source>
        <dbReference type="ARBA" id="ARBA00022842"/>
    </source>
</evidence>
<keyword evidence="10" id="KW-0548">Nucleotidyltransferase</keyword>
<feature type="binding site" evidence="8">
    <location>
        <begin position="12"/>
        <end position="14"/>
    </location>
    <ligand>
        <name>GTP</name>
        <dbReference type="ChEBI" id="CHEBI:37565"/>
    </ligand>
</feature>
<comment type="caution">
    <text evidence="8">Lacks conserved residue(s) required for the propagation of feature annotation.</text>
</comment>
<reference evidence="10 11" key="1">
    <citation type="submission" date="2020-06" db="EMBL/GenBank/DDBJ databases">
        <title>Draft genome of Uliginosibacterium sp. IMCC34675.</title>
        <authorList>
            <person name="Song J."/>
        </authorList>
    </citation>
    <scope>NUCLEOTIDE SEQUENCE [LARGE SCALE GENOMIC DNA]</scope>
    <source>
        <strain evidence="10 11">IMCC34675</strain>
    </source>
</reference>
<feature type="binding site" evidence="8">
    <location>
        <position position="101"/>
    </location>
    <ligand>
        <name>Mg(2+)</name>
        <dbReference type="ChEBI" id="CHEBI:18420"/>
    </ligand>
</feature>
<keyword evidence="6 8" id="KW-0342">GTP-binding</keyword>
<dbReference type="InterPro" id="IPR029044">
    <property type="entry name" value="Nucleotide-diphossugar_trans"/>
</dbReference>
<keyword evidence="7 8" id="KW-0501">Molybdenum cofactor biosynthesis</keyword>
<evidence type="ECO:0000256" key="4">
    <source>
        <dbReference type="ARBA" id="ARBA00022741"/>
    </source>
</evidence>
<protein>
    <recommendedName>
        <fullName evidence="8">Molybdenum cofactor guanylyltransferase</fullName>
        <shortName evidence="8">MoCo guanylyltransferase</shortName>
        <ecNumber evidence="8">2.7.7.77</ecNumber>
    </recommendedName>
    <alternativeName>
        <fullName evidence="8">GTP:molybdopterin guanylyltransferase</fullName>
    </alternativeName>
    <alternativeName>
        <fullName evidence="8">Mo-MPT guanylyltransferase</fullName>
    </alternativeName>
    <alternativeName>
        <fullName evidence="8">Molybdopterin guanylyltransferase</fullName>
    </alternativeName>
    <alternativeName>
        <fullName evidence="8">Molybdopterin-guanine dinucleotide synthase</fullName>
        <shortName evidence="8">MGD synthase</shortName>
    </alternativeName>
</protein>
<evidence type="ECO:0000256" key="2">
    <source>
        <dbReference type="ARBA" id="ARBA00022679"/>
    </source>
</evidence>
<comment type="function">
    <text evidence="8">Transfers a GMP moiety from GTP to Mo-molybdopterin (Mo-MPT) cofactor (Moco or molybdenum cofactor) to form Mo-molybdopterin guanine dinucleotide (Mo-MGD) cofactor.</text>
</comment>
<organism evidence="10 11">
    <name type="scientific">Uliginosibacterium aquaticum</name>
    <dbReference type="NCBI Taxonomy" id="2731212"/>
    <lineage>
        <taxon>Bacteria</taxon>
        <taxon>Pseudomonadati</taxon>
        <taxon>Pseudomonadota</taxon>
        <taxon>Betaproteobacteria</taxon>
        <taxon>Rhodocyclales</taxon>
        <taxon>Zoogloeaceae</taxon>
        <taxon>Uliginosibacterium</taxon>
    </lineage>
</organism>
<name>A0ABX2IJ80_9RHOO</name>
<keyword evidence="3 8" id="KW-0479">Metal-binding</keyword>
<keyword evidence="4 8" id="KW-0547">Nucleotide-binding</keyword>
<proteinExistence type="inferred from homology"/>
<evidence type="ECO:0000256" key="7">
    <source>
        <dbReference type="ARBA" id="ARBA00023150"/>
    </source>
</evidence>
<dbReference type="RefSeq" id="WP_170020576.1">
    <property type="nucleotide sequence ID" value="NZ_JABCSC020000001.1"/>
</dbReference>
<comment type="subunit">
    <text evidence="8">Monomer.</text>
</comment>
<dbReference type="Pfam" id="PF12804">
    <property type="entry name" value="NTP_transf_3"/>
    <property type="match status" value="1"/>
</dbReference>
<gene>
    <name evidence="8 10" type="primary">mobA</name>
    <name evidence="10" type="ORF">HJ583_003665</name>
</gene>
<dbReference type="PANTHER" id="PTHR19136">
    <property type="entry name" value="MOLYBDENUM COFACTOR GUANYLYLTRANSFERASE"/>
    <property type="match status" value="1"/>
</dbReference>
<keyword evidence="1 8" id="KW-0963">Cytoplasm</keyword>
<evidence type="ECO:0000256" key="1">
    <source>
        <dbReference type="ARBA" id="ARBA00022490"/>
    </source>
</evidence>